<dbReference type="PANTHER" id="PTHR30420:SF2">
    <property type="entry name" value="N-SUCCINYLARGININE DIHYDROLASE"/>
    <property type="match status" value="1"/>
</dbReference>
<dbReference type="Gene3D" id="3.75.10.20">
    <property type="entry name" value="Succinylarginine dihydrolase"/>
    <property type="match status" value="1"/>
</dbReference>
<feature type="active site" evidence="3">
    <location>
        <position position="174"/>
    </location>
</feature>
<name>A0ABV7ZZS5_9GAMM</name>
<dbReference type="Pfam" id="PF04996">
    <property type="entry name" value="AstB"/>
    <property type="match status" value="1"/>
</dbReference>
<comment type="pathway">
    <text evidence="3">Amino-acid degradation; L-arginine degradation via AST pathway; L-glutamate and succinate from L-arginine: step 2/5.</text>
</comment>
<gene>
    <name evidence="3 5" type="primary">astB</name>
    <name evidence="5" type="ORF">ACFOOG_14670</name>
</gene>
<dbReference type="EMBL" id="JBHRYR010000004">
    <property type="protein sequence ID" value="MFC3854084.1"/>
    <property type="molecule type" value="Genomic_DNA"/>
</dbReference>
<comment type="function">
    <text evidence="3">Catalyzes the hydrolysis of N(2)-succinylarginine into N(2)-succinylornithine, ammonia and CO(2).</text>
</comment>
<keyword evidence="1 3" id="KW-0056">Arginine metabolism</keyword>
<evidence type="ECO:0000256" key="2">
    <source>
        <dbReference type="ARBA" id="ARBA00022801"/>
    </source>
</evidence>
<dbReference type="InterPro" id="IPR007079">
    <property type="entry name" value="SuccinylArg_d-Hdrlase_AstB"/>
</dbReference>
<dbReference type="NCBIfam" id="TIGR03241">
    <property type="entry name" value="arg_catab_astB"/>
    <property type="match status" value="1"/>
</dbReference>
<feature type="binding site" evidence="3">
    <location>
        <begin position="137"/>
        <end position="138"/>
    </location>
    <ligand>
        <name>substrate</name>
    </ligand>
</feature>
<evidence type="ECO:0000256" key="1">
    <source>
        <dbReference type="ARBA" id="ARBA00022503"/>
    </source>
</evidence>
<feature type="active site" evidence="3">
    <location>
        <position position="250"/>
    </location>
</feature>
<dbReference type="GO" id="GO:0009015">
    <property type="term" value="F:N-succinylarginine dihydrolase activity"/>
    <property type="evidence" value="ECO:0007669"/>
    <property type="project" value="UniProtKB-EC"/>
</dbReference>
<feature type="binding site" evidence="3">
    <location>
        <position position="364"/>
    </location>
    <ligand>
        <name>substrate</name>
    </ligand>
</feature>
<evidence type="ECO:0000313" key="5">
    <source>
        <dbReference type="EMBL" id="MFC3854084.1"/>
    </source>
</evidence>
<protein>
    <recommendedName>
        <fullName evidence="3 4">N-succinylarginine dihydrolase</fullName>
        <ecNumber evidence="3 4">3.5.3.23</ecNumber>
    </recommendedName>
</protein>
<reference evidence="6" key="1">
    <citation type="journal article" date="2019" name="Int. J. Syst. Evol. Microbiol.">
        <title>The Global Catalogue of Microorganisms (GCM) 10K type strain sequencing project: providing services to taxonomists for standard genome sequencing and annotation.</title>
        <authorList>
            <consortium name="The Broad Institute Genomics Platform"/>
            <consortium name="The Broad Institute Genome Sequencing Center for Infectious Disease"/>
            <person name="Wu L."/>
            <person name="Ma J."/>
        </authorList>
    </citation>
    <scope>NUCLEOTIDE SEQUENCE [LARGE SCALE GENOMIC DNA]</scope>
    <source>
        <strain evidence="6">IBRC 10765</strain>
    </source>
</reference>
<evidence type="ECO:0000256" key="3">
    <source>
        <dbReference type="HAMAP-Rule" id="MF_01172"/>
    </source>
</evidence>
<comment type="caution">
    <text evidence="5">The sequence shown here is derived from an EMBL/GenBank/DDBJ whole genome shotgun (WGS) entry which is preliminary data.</text>
</comment>
<evidence type="ECO:0000313" key="6">
    <source>
        <dbReference type="Proteomes" id="UP001595617"/>
    </source>
</evidence>
<dbReference type="SUPFAM" id="SSF55909">
    <property type="entry name" value="Pentein"/>
    <property type="match status" value="1"/>
</dbReference>
<dbReference type="NCBIfam" id="NF009789">
    <property type="entry name" value="PRK13281.1"/>
    <property type="match status" value="1"/>
</dbReference>
<dbReference type="Proteomes" id="UP001595617">
    <property type="component" value="Unassembled WGS sequence"/>
</dbReference>
<feature type="binding site" evidence="3">
    <location>
        <position position="252"/>
    </location>
    <ligand>
        <name>substrate</name>
    </ligand>
</feature>
<feature type="binding site" evidence="3">
    <location>
        <position position="110"/>
    </location>
    <ligand>
        <name>substrate</name>
    </ligand>
</feature>
<dbReference type="RefSeq" id="WP_380698001.1">
    <property type="nucleotide sequence ID" value="NZ_JBHRYR010000004.1"/>
</dbReference>
<dbReference type="InterPro" id="IPR037031">
    <property type="entry name" value="AstB_sf"/>
</dbReference>
<dbReference type="EC" id="3.5.3.23" evidence="3 4"/>
<keyword evidence="2 3" id="KW-0378">Hydrolase</keyword>
<comment type="similarity">
    <text evidence="3">Belongs to the succinylarginine dihydrolase family.</text>
</comment>
<feature type="active site" description="Nucleophile" evidence="3">
    <location>
        <position position="370"/>
    </location>
</feature>
<accession>A0ABV7ZZS5</accession>
<comment type="subunit">
    <text evidence="3">Homodimer.</text>
</comment>
<feature type="binding site" evidence="3">
    <location>
        <begin position="19"/>
        <end position="28"/>
    </location>
    <ligand>
        <name>substrate</name>
    </ligand>
</feature>
<keyword evidence="6" id="KW-1185">Reference proteome</keyword>
<comment type="catalytic activity">
    <reaction evidence="3">
        <text>N(2)-succinyl-L-arginine + 2 H2O + 2 H(+) = N(2)-succinyl-L-ornithine + 2 NH4(+) + CO2</text>
        <dbReference type="Rhea" id="RHEA:19533"/>
        <dbReference type="ChEBI" id="CHEBI:15377"/>
        <dbReference type="ChEBI" id="CHEBI:15378"/>
        <dbReference type="ChEBI" id="CHEBI:16526"/>
        <dbReference type="ChEBI" id="CHEBI:28938"/>
        <dbReference type="ChEBI" id="CHEBI:58241"/>
        <dbReference type="ChEBI" id="CHEBI:58514"/>
        <dbReference type="EC" id="3.5.3.23"/>
    </reaction>
</comment>
<feature type="binding site" evidence="3">
    <location>
        <position position="214"/>
    </location>
    <ligand>
        <name>substrate</name>
    </ligand>
</feature>
<evidence type="ECO:0000256" key="4">
    <source>
        <dbReference type="NCBIfam" id="TIGR03241"/>
    </source>
</evidence>
<dbReference type="PANTHER" id="PTHR30420">
    <property type="entry name" value="N-SUCCINYLARGININE DIHYDROLASE"/>
    <property type="match status" value="1"/>
</dbReference>
<dbReference type="HAMAP" id="MF_01172">
    <property type="entry name" value="AstB"/>
    <property type="match status" value="1"/>
</dbReference>
<proteinExistence type="inferred from homology"/>
<organism evidence="5 6">
    <name type="scientific">Saccharospirillum mangrovi</name>
    <dbReference type="NCBI Taxonomy" id="2161747"/>
    <lineage>
        <taxon>Bacteria</taxon>
        <taxon>Pseudomonadati</taxon>
        <taxon>Pseudomonadota</taxon>
        <taxon>Gammaproteobacteria</taxon>
        <taxon>Oceanospirillales</taxon>
        <taxon>Saccharospirillaceae</taxon>
        <taxon>Saccharospirillum</taxon>
    </lineage>
</organism>
<sequence length="449" mass="49156">MKAFEVNFDGLVGPTHNYAGLSYGNVASERHQNLIAQPRTAALQGLTKMKALSDMGLVQGLLPPHERPHMPTLRALGFTGTEAQMLAKAAQEAPTLLSAVSSASPMWTANAATVSSSADTPDRKVHFTPANLNAKFHRSIEHPGTGRALRAIFANEEHFVVHNAVPSCPHFGDEGAANHTRLCASYDSPAVELYVYGQIALNAEAPRPMKYPARQTLESCQAIARLHGLQEHQVVFAQQNPAVIDQGVFHNDVIAVGNRNVLFYHEEAFLNTDEVLAEIDRKLVGADLIPVCITNDELSVAEAIASYLFNSQLISLDDDNMALIVPKECEDSTTVRQLLDRLVQDTSNPINKVVVMDLKQSMRNGGGPACLRLRVALNEQEIQAVSNCIITPALFEDLTAWVEKHYRDELAQQDLADPSLLNESRTALDELTRILGVGSIYDFQHPGMR</sequence>